<dbReference type="HOGENOM" id="CLU_005726_6_2_1"/>
<dbReference type="Gene3D" id="3.30.420.10">
    <property type="entry name" value="Ribonuclease H-like superfamily/Ribonuclease H"/>
    <property type="match status" value="1"/>
</dbReference>
<reference evidence="1 2" key="1">
    <citation type="submission" date="2014-04" db="EMBL/GenBank/DDBJ databases">
        <authorList>
            <consortium name="DOE Joint Genome Institute"/>
            <person name="Kuo A."/>
            <person name="Kohler A."/>
            <person name="Costa M.D."/>
            <person name="Nagy L.G."/>
            <person name="Floudas D."/>
            <person name="Copeland A."/>
            <person name="Barry K.W."/>
            <person name="Cichocki N."/>
            <person name="Veneault-Fourrey C."/>
            <person name="LaButti K."/>
            <person name="Lindquist E.A."/>
            <person name="Lipzen A."/>
            <person name="Lundell T."/>
            <person name="Morin E."/>
            <person name="Murat C."/>
            <person name="Sun H."/>
            <person name="Tunlid A."/>
            <person name="Henrissat B."/>
            <person name="Grigoriev I.V."/>
            <person name="Hibbett D.S."/>
            <person name="Martin F."/>
            <person name="Nordberg H.P."/>
            <person name="Cantor M.N."/>
            <person name="Hua S.X."/>
        </authorList>
    </citation>
    <scope>NUCLEOTIDE SEQUENCE [LARGE SCALE GENOMIC DNA]</scope>
    <source>
        <strain evidence="1 2">Marx 270</strain>
    </source>
</reference>
<sequence length="689" mass="78468">MSKSKRTQKRYKKQWRSQTRLDAFGFANDITLVVRWVSVFDSKPTVTLIFCPQSATKAKSESTCATVEAQPQSPARVTIPRVRSASVLSTGSSSWSTDCEDHACADVAPVAAESARVVEHEFECLSDAEAWEEELEMTTNGGSDGIRGWVDLRNQIRADLKRKGRTQSLNQINQLLILSNFATLRLQGVSRTEASLQIAKQWRDGDATYFARRIRMLAHHYEVFEQLPQEKRGGAQNARSLLNDKAIQSHCRLWLSNLPTGQVTPRTLQQAMHTVILPELGIIPKHPISERTARRWLIRLGWRCTIIRKGVYMDGHEREDVVKYRMEVFLPAMKEFEKHMVHFEGPDLHWVEPNLTVGKRKVKAYFHDECCFHANDNANSAWLRPNERILRKKGRGHLIHVSDFITSEDGRLVLQDKSGNVEDAQRIIYPGVNGDGWWTHENLMEQVKSAITIHEKVNREECQALFIFDNSSAHASLPPDALQAFDMNKGDGGKQCKQCDTTIPQSNPDSSKRGHVQKMTTVDGKPRGLQSVLEERGFDVHGLRAKCAPVCPFESTGCCMAWLLSQQDDFCNQISMLEQLIKDSGHECIFLPKFHCELNPIEMYWGWCKYRYRQATKVNFAAAKEAVLDVLDSCPLEVICRFINRSYRFMSAYRLGLSGRAAEWAVHKQKQHRQVSQHAMMSIEAVLDN</sequence>
<evidence type="ECO:0000313" key="2">
    <source>
        <dbReference type="Proteomes" id="UP000054217"/>
    </source>
</evidence>
<keyword evidence="2" id="KW-1185">Reference proteome</keyword>
<proteinExistence type="predicted"/>
<name>A0A0C3PSA6_PISTI</name>
<dbReference type="AlphaFoldDB" id="A0A0C3PSA6"/>
<reference evidence="2" key="2">
    <citation type="submission" date="2015-01" db="EMBL/GenBank/DDBJ databases">
        <title>Evolutionary Origins and Diversification of the Mycorrhizal Mutualists.</title>
        <authorList>
            <consortium name="DOE Joint Genome Institute"/>
            <consortium name="Mycorrhizal Genomics Consortium"/>
            <person name="Kohler A."/>
            <person name="Kuo A."/>
            <person name="Nagy L.G."/>
            <person name="Floudas D."/>
            <person name="Copeland A."/>
            <person name="Barry K.W."/>
            <person name="Cichocki N."/>
            <person name="Veneault-Fourrey C."/>
            <person name="LaButti K."/>
            <person name="Lindquist E.A."/>
            <person name="Lipzen A."/>
            <person name="Lundell T."/>
            <person name="Morin E."/>
            <person name="Murat C."/>
            <person name="Riley R."/>
            <person name="Ohm R."/>
            <person name="Sun H."/>
            <person name="Tunlid A."/>
            <person name="Henrissat B."/>
            <person name="Grigoriev I.V."/>
            <person name="Hibbett D.S."/>
            <person name="Martin F."/>
        </authorList>
    </citation>
    <scope>NUCLEOTIDE SEQUENCE [LARGE SCALE GENOMIC DNA]</scope>
    <source>
        <strain evidence="2">Marx 270</strain>
    </source>
</reference>
<dbReference type="PANTHER" id="PTHR35871:SF1">
    <property type="entry name" value="CXC1-LIKE CYSTEINE CLUSTER ASSOCIATED WITH KDZ TRANSPOSASES DOMAIN-CONTAINING PROTEIN"/>
    <property type="match status" value="1"/>
</dbReference>
<organism evidence="1 2">
    <name type="scientific">Pisolithus tinctorius Marx 270</name>
    <dbReference type="NCBI Taxonomy" id="870435"/>
    <lineage>
        <taxon>Eukaryota</taxon>
        <taxon>Fungi</taxon>
        <taxon>Dikarya</taxon>
        <taxon>Basidiomycota</taxon>
        <taxon>Agaricomycotina</taxon>
        <taxon>Agaricomycetes</taxon>
        <taxon>Agaricomycetidae</taxon>
        <taxon>Boletales</taxon>
        <taxon>Sclerodermatineae</taxon>
        <taxon>Pisolithaceae</taxon>
        <taxon>Pisolithus</taxon>
    </lineage>
</organism>
<accession>A0A0C3PSA6</accession>
<dbReference type="STRING" id="870435.A0A0C3PSA6"/>
<dbReference type="InterPro" id="IPR036397">
    <property type="entry name" value="RNaseH_sf"/>
</dbReference>
<evidence type="ECO:0000313" key="1">
    <source>
        <dbReference type="EMBL" id="KIO12001.1"/>
    </source>
</evidence>
<gene>
    <name evidence="1" type="ORF">M404DRAFT_125666</name>
</gene>
<dbReference type="EMBL" id="KN831948">
    <property type="protein sequence ID" value="KIO12001.1"/>
    <property type="molecule type" value="Genomic_DNA"/>
</dbReference>
<dbReference type="GO" id="GO:0003676">
    <property type="term" value="F:nucleic acid binding"/>
    <property type="evidence" value="ECO:0007669"/>
    <property type="project" value="InterPro"/>
</dbReference>
<evidence type="ECO:0008006" key="3">
    <source>
        <dbReference type="Google" id="ProtNLM"/>
    </source>
</evidence>
<dbReference type="OrthoDB" id="2449121at2759"/>
<dbReference type="PANTHER" id="PTHR35871">
    <property type="entry name" value="EXPRESSED PROTEIN"/>
    <property type="match status" value="1"/>
</dbReference>
<protein>
    <recommendedName>
        <fullName evidence="3">Tc1-like transposase DDE domain-containing protein</fullName>
    </recommendedName>
</protein>
<dbReference type="Proteomes" id="UP000054217">
    <property type="component" value="Unassembled WGS sequence"/>
</dbReference>
<dbReference type="InParanoid" id="A0A0C3PSA6"/>